<reference evidence="3" key="1">
    <citation type="journal article" date="2012" name="Science">
        <title>The Paleozoic origin of enzymatic lignin decomposition reconstructed from 31 fungal genomes.</title>
        <authorList>
            <person name="Floudas D."/>
            <person name="Binder M."/>
            <person name="Riley R."/>
            <person name="Barry K."/>
            <person name="Blanchette R.A."/>
            <person name="Henrissat B."/>
            <person name="Martinez A.T."/>
            <person name="Otillar R."/>
            <person name="Spatafora J.W."/>
            <person name="Yadav J.S."/>
            <person name="Aerts A."/>
            <person name="Benoit I."/>
            <person name="Boyd A."/>
            <person name="Carlson A."/>
            <person name="Copeland A."/>
            <person name="Coutinho P.M."/>
            <person name="de Vries R.P."/>
            <person name="Ferreira P."/>
            <person name="Findley K."/>
            <person name="Foster B."/>
            <person name="Gaskell J."/>
            <person name="Glotzer D."/>
            <person name="Gorecki P."/>
            <person name="Heitman J."/>
            <person name="Hesse C."/>
            <person name="Hori C."/>
            <person name="Igarashi K."/>
            <person name="Jurgens J.A."/>
            <person name="Kallen N."/>
            <person name="Kersten P."/>
            <person name="Kohler A."/>
            <person name="Kuees U."/>
            <person name="Kumar T.K.A."/>
            <person name="Kuo A."/>
            <person name="LaButti K."/>
            <person name="Larrondo L.F."/>
            <person name="Lindquist E."/>
            <person name="Ling A."/>
            <person name="Lombard V."/>
            <person name="Lucas S."/>
            <person name="Lundell T."/>
            <person name="Martin R."/>
            <person name="McLaughlin D.J."/>
            <person name="Morgenstern I."/>
            <person name="Morin E."/>
            <person name="Murat C."/>
            <person name="Nagy L.G."/>
            <person name="Nolan M."/>
            <person name="Ohm R.A."/>
            <person name="Patyshakuliyeva A."/>
            <person name="Rokas A."/>
            <person name="Ruiz-Duenas F.J."/>
            <person name="Sabat G."/>
            <person name="Salamov A."/>
            <person name="Samejima M."/>
            <person name="Schmutz J."/>
            <person name="Slot J.C."/>
            <person name="St John F."/>
            <person name="Stenlid J."/>
            <person name="Sun H."/>
            <person name="Sun S."/>
            <person name="Syed K."/>
            <person name="Tsang A."/>
            <person name="Wiebenga A."/>
            <person name="Young D."/>
            <person name="Pisabarro A."/>
            <person name="Eastwood D.C."/>
            <person name="Martin F."/>
            <person name="Cullen D."/>
            <person name="Grigoriev I.V."/>
            <person name="Hibbett D.S."/>
        </authorList>
    </citation>
    <scope>NUCLEOTIDE SEQUENCE [LARGE SCALE GENOMIC DNA]</scope>
    <source>
        <strain evidence="3">RWD-64-598 SS2</strain>
    </source>
</reference>
<accession>A0A5M3N735</accession>
<name>A0A5M3N735_CONPW</name>
<dbReference type="RefSeq" id="XP_007763796.1">
    <property type="nucleotide sequence ID" value="XM_007765606.1"/>
</dbReference>
<gene>
    <name evidence="2" type="ORF">CONPUDRAFT_161827</name>
</gene>
<dbReference type="OMA" id="AMVAEEC"/>
<dbReference type="OrthoDB" id="2798046at2759"/>
<keyword evidence="1" id="KW-0732">Signal</keyword>
<evidence type="ECO:0000256" key="1">
    <source>
        <dbReference type="SAM" id="SignalP"/>
    </source>
</evidence>
<feature type="signal peptide" evidence="1">
    <location>
        <begin position="1"/>
        <end position="15"/>
    </location>
</feature>
<proteinExistence type="predicted"/>
<dbReference type="Proteomes" id="UP000053558">
    <property type="component" value="Unassembled WGS sequence"/>
</dbReference>
<dbReference type="AlphaFoldDB" id="A0A5M3N735"/>
<protein>
    <submittedName>
        <fullName evidence="2">Uncharacterized protein</fullName>
    </submittedName>
</protein>
<dbReference type="EMBL" id="JH711573">
    <property type="protein sequence ID" value="EIW87243.1"/>
    <property type="molecule type" value="Genomic_DNA"/>
</dbReference>
<feature type="chain" id="PRO_5024418002" evidence="1">
    <location>
        <begin position="16"/>
        <end position="343"/>
    </location>
</feature>
<keyword evidence="3" id="KW-1185">Reference proteome</keyword>
<organism evidence="2 3">
    <name type="scientific">Coniophora puteana (strain RWD-64-598)</name>
    <name type="common">Brown rot fungus</name>
    <dbReference type="NCBI Taxonomy" id="741705"/>
    <lineage>
        <taxon>Eukaryota</taxon>
        <taxon>Fungi</taxon>
        <taxon>Dikarya</taxon>
        <taxon>Basidiomycota</taxon>
        <taxon>Agaricomycotina</taxon>
        <taxon>Agaricomycetes</taxon>
        <taxon>Agaricomycetidae</taxon>
        <taxon>Boletales</taxon>
        <taxon>Coniophorineae</taxon>
        <taxon>Coniophoraceae</taxon>
        <taxon>Coniophora</taxon>
    </lineage>
</organism>
<comment type="caution">
    <text evidence="2">The sequence shown here is derived from an EMBL/GenBank/DDBJ whole genome shotgun (WGS) entry which is preliminary data.</text>
</comment>
<evidence type="ECO:0000313" key="2">
    <source>
        <dbReference type="EMBL" id="EIW87243.1"/>
    </source>
</evidence>
<sequence>MAYAFLSLLSSFSLAWLLGHELRISRIGIFSISSPRYRNRRTGLAISCARVQIAFHIPTRTNPRWATFEAFEYEYKDAACHVAVSKTTAVLWLLPVYFGFTSYPLVSTELENFRLRIFTSRETPEWVRQLRANLVASILQGEIIRLDDFFVKMEFAPFTGTTYPSDGEIVRPDGTHGDELDDVRVSAILDEYWTKNWAERLYTFASIEAQFRRSWLAERGSYVMIAKGLKWTKMLTGDEREKRVHTSSWRQLYESLTYLPRNIATIFTDPMHNLDISVPRLDVTFDDFRIRDAELLRQALTLVGIKFRDAGISTSSFMLDAAASILFPSDRDLSRVVQDENFE</sequence>
<evidence type="ECO:0000313" key="3">
    <source>
        <dbReference type="Proteomes" id="UP000053558"/>
    </source>
</evidence>
<dbReference type="KEGG" id="cput:CONPUDRAFT_161827"/>
<dbReference type="GeneID" id="19204591"/>